<dbReference type="GO" id="GO:0005737">
    <property type="term" value="C:cytoplasm"/>
    <property type="evidence" value="ECO:0007669"/>
    <property type="project" value="UniProtKB-SubCell"/>
</dbReference>
<evidence type="ECO:0000256" key="5">
    <source>
        <dbReference type="ARBA" id="ARBA00022679"/>
    </source>
</evidence>
<feature type="binding site" evidence="8">
    <location>
        <position position="395"/>
    </location>
    <ligand>
        <name>phosphoenolpyruvate</name>
        <dbReference type="ChEBI" id="CHEBI:58702"/>
    </ligand>
</feature>
<keyword evidence="11" id="KW-1185">Reference proteome</keyword>
<dbReference type="Pfam" id="PF00275">
    <property type="entry name" value="EPSP_synthase"/>
    <property type="match status" value="1"/>
</dbReference>
<keyword evidence="4 8" id="KW-0028">Amino-acid biosynthesis</keyword>
<feature type="binding site" evidence="8">
    <location>
        <position position="27"/>
    </location>
    <ligand>
        <name>3-phosphoshikimate</name>
        <dbReference type="ChEBI" id="CHEBI:145989"/>
    </ligand>
</feature>
<keyword evidence="3 8" id="KW-0963">Cytoplasm</keyword>
<feature type="binding site" evidence="8">
    <location>
        <position position="170"/>
    </location>
    <ligand>
        <name>3-phosphoshikimate</name>
        <dbReference type="ChEBI" id="CHEBI:145989"/>
    </ligand>
</feature>
<dbReference type="AlphaFoldDB" id="A0A5J6MCA6"/>
<dbReference type="FunFam" id="3.65.10.10:FF:000005">
    <property type="entry name" value="3-phosphoshikimate 1-carboxyvinyltransferase"/>
    <property type="match status" value="1"/>
</dbReference>
<dbReference type="GO" id="GO:0009423">
    <property type="term" value="P:chorismate biosynthetic process"/>
    <property type="evidence" value="ECO:0007669"/>
    <property type="project" value="UniProtKB-UniRule"/>
</dbReference>
<feature type="binding site" evidence="8">
    <location>
        <position position="351"/>
    </location>
    <ligand>
        <name>phosphoenolpyruvate</name>
        <dbReference type="ChEBI" id="CHEBI:58702"/>
    </ligand>
</feature>
<dbReference type="EC" id="2.5.1.19" evidence="8"/>
<comment type="catalytic activity">
    <reaction evidence="7">
        <text>3-phosphoshikimate + phosphoenolpyruvate = 5-O-(1-carboxyvinyl)-3-phosphoshikimate + phosphate</text>
        <dbReference type="Rhea" id="RHEA:21256"/>
        <dbReference type="ChEBI" id="CHEBI:43474"/>
        <dbReference type="ChEBI" id="CHEBI:57701"/>
        <dbReference type="ChEBI" id="CHEBI:58702"/>
        <dbReference type="ChEBI" id="CHEBI:145989"/>
        <dbReference type="EC" id="2.5.1.19"/>
    </reaction>
    <physiologicalReaction direction="left-to-right" evidence="7">
        <dbReference type="Rhea" id="RHEA:21257"/>
    </physiologicalReaction>
</comment>
<sequence>MTRLISAPCAGLKGSARVPGDKSISHRSLMIGALALGETRIEGLLEGEDVLRSAAAMRALGASVHQDGPGRWRVSGRGIGGLAEPADILDMGNAGTGARLLMGLVATHPLTAFFTGDASLRKRPMERVALPLRQMGAQIHARQGGRLPLALIGAREPMPITYTLPVASAQIKSAVLLAGLNAPGATTVIEPEPTRDHTELMLRYFGVDVRVVQTPQGRAATVIGQPEIEGRDIRVPADPSSAAFPMVAALIRPGSDIRLENVGINPHRIGLIETLVEMGADIAFENRREQAGEPIADIRVRAGRLKGVTVPTSRAPSMIDEYPILSMAAAFADGPTRMEGLAELRVKESDRLAAIVRGLKACGVELEAGDDFLVVQGSRTAPRGGAEIEAELDHRIAMSFLVLGTATREPIAIDDGSPIDTSFPGFAVLMNALGAKIRGE</sequence>
<feature type="binding site" evidence="8">
    <location>
        <position position="168"/>
    </location>
    <ligand>
        <name>3-phosphoshikimate</name>
        <dbReference type="ChEBI" id="CHEBI:145989"/>
    </ligand>
</feature>
<evidence type="ECO:0000256" key="7">
    <source>
        <dbReference type="ARBA" id="ARBA00044633"/>
    </source>
</evidence>
<evidence type="ECO:0000259" key="9">
    <source>
        <dbReference type="Pfam" id="PF00275"/>
    </source>
</evidence>
<dbReference type="PANTHER" id="PTHR21090:SF5">
    <property type="entry name" value="PENTAFUNCTIONAL AROM POLYPEPTIDE"/>
    <property type="match status" value="1"/>
</dbReference>
<dbReference type="PANTHER" id="PTHR21090">
    <property type="entry name" value="AROM/DEHYDROQUINATE SYNTHASE"/>
    <property type="match status" value="1"/>
</dbReference>
<proteinExistence type="inferred from homology"/>
<comment type="pathway">
    <text evidence="1 8">Metabolic intermediate biosynthesis; chorismate biosynthesis; chorismate from D-erythrose 4-phosphate and phosphoenolpyruvate: step 6/7.</text>
</comment>
<comment type="function">
    <text evidence="8">Catalyzes the transfer of the enolpyruvyl moiety of phosphoenolpyruvate (PEP) to the 5-hydroxyl of shikimate-3-phosphate (S3P) to produce enolpyruvyl shikimate-3-phosphate and inorganic phosphate.</text>
</comment>
<dbReference type="KEGG" id="htq:FRZ44_01790"/>
<feature type="domain" description="Enolpyruvate transferase" evidence="9">
    <location>
        <begin position="11"/>
        <end position="427"/>
    </location>
</feature>
<keyword evidence="5 8" id="KW-0808">Transferase</keyword>
<organism evidence="10 11">
    <name type="scientific">Hypericibacter terrae</name>
    <dbReference type="NCBI Taxonomy" id="2602015"/>
    <lineage>
        <taxon>Bacteria</taxon>
        <taxon>Pseudomonadati</taxon>
        <taxon>Pseudomonadota</taxon>
        <taxon>Alphaproteobacteria</taxon>
        <taxon>Rhodospirillales</taxon>
        <taxon>Dongiaceae</taxon>
        <taxon>Hypericibacter</taxon>
    </lineage>
</organism>
<evidence type="ECO:0000256" key="1">
    <source>
        <dbReference type="ARBA" id="ARBA00004811"/>
    </source>
</evidence>
<dbReference type="GO" id="GO:0009073">
    <property type="term" value="P:aromatic amino acid family biosynthetic process"/>
    <property type="evidence" value="ECO:0007669"/>
    <property type="project" value="UniProtKB-KW"/>
</dbReference>
<feature type="active site" description="Proton acceptor" evidence="8">
    <location>
        <position position="320"/>
    </location>
</feature>
<dbReference type="RefSeq" id="WP_151175405.1">
    <property type="nucleotide sequence ID" value="NZ_CP042906.1"/>
</dbReference>
<dbReference type="GO" id="GO:0003866">
    <property type="term" value="F:3-phosphoshikimate 1-carboxyvinyltransferase activity"/>
    <property type="evidence" value="ECO:0007669"/>
    <property type="project" value="UniProtKB-UniRule"/>
</dbReference>
<dbReference type="Proteomes" id="UP000326202">
    <property type="component" value="Chromosome"/>
</dbReference>
<feature type="binding site" evidence="8">
    <location>
        <position position="170"/>
    </location>
    <ligand>
        <name>phosphoenolpyruvate</name>
        <dbReference type="ChEBI" id="CHEBI:58702"/>
    </ligand>
</feature>
<feature type="binding site" evidence="8">
    <location>
        <position position="22"/>
    </location>
    <ligand>
        <name>phosphoenolpyruvate</name>
        <dbReference type="ChEBI" id="CHEBI:58702"/>
    </ligand>
</feature>
<feature type="binding site" evidence="8">
    <location>
        <position position="23"/>
    </location>
    <ligand>
        <name>3-phosphoshikimate</name>
        <dbReference type="ChEBI" id="CHEBI:145989"/>
    </ligand>
</feature>
<dbReference type="InterPro" id="IPR013792">
    <property type="entry name" value="RNA3'P_cycl/enolpyr_Trfase_a/b"/>
</dbReference>
<dbReference type="SUPFAM" id="SSF55205">
    <property type="entry name" value="EPT/RTPC-like"/>
    <property type="match status" value="1"/>
</dbReference>
<feature type="binding site" evidence="8">
    <location>
        <position position="22"/>
    </location>
    <ligand>
        <name>3-phosphoshikimate</name>
        <dbReference type="ChEBI" id="CHEBI:145989"/>
    </ligand>
</feature>
<feature type="binding site" evidence="8">
    <location>
        <position position="123"/>
    </location>
    <ligand>
        <name>phosphoenolpyruvate</name>
        <dbReference type="ChEBI" id="CHEBI:58702"/>
    </ligand>
</feature>
<dbReference type="Gene3D" id="3.65.10.10">
    <property type="entry name" value="Enolpyruvate transferase domain"/>
    <property type="match status" value="2"/>
</dbReference>
<dbReference type="NCBIfam" id="TIGR01356">
    <property type="entry name" value="aroA"/>
    <property type="match status" value="1"/>
</dbReference>
<gene>
    <name evidence="8 10" type="primary">aroA</name>
    <name evidence="10" type="ORF">FRZ44_01790</name>
</gene>
<dbReference type="InterPro" id="IPR023193">
    <property type="entry name" value="EPSP_synthase_CS"/>
</dbReference>
<evidence type="ECO:0000256" key="3">
    <source>
        <dbReference type="ARBA" id="ARBA00022490"/>
    </source>
</evidence>
<evidence type="ECO:0000256" key="6">
    <source>
        <dbReference type="ARBA" id="ARBA00023141"/>
    </source>
</evidence>
<evidence type="ECO:0000256" key="8">
    <source>
        <dbReference type="HAMAP-Rule" id="MF_00210"/>
    </source>
</evidence>
<comment type="similarity">
    <text evidence="2 8">Belongs to the EPSP synthase family.</text>
</comment>
<comment type="caution">
    <text evidence="8">Lacks conserved residue(s) required for the propagation of feature annotation.</text>
</comment>
<dbReference type="CDD" id="cd01556">
    <property type="entry name" value="EPSP_synthase"/>
    <property type="match status" value="1"/>
</dbReference>
<reference evidence="10 11" key="1">
    <citation type="submission" date="2019-08" db="EMBL/GenBank/DDBJ databases">
        <title>Hyperibacter terrae gen. nov., sp. nov. and Hyperibacter viscosus sp. nov., two new members in the family Rhodospirillaceae isolated from the rhizosphere of Hypericum perforatum.</title>
        <authorList>
            <person name="Noviana Z."/>
        </authorList>
    </citation>
    <scope>NUCLEOTIDE SEQUENCE [LARGE SCALE GENOMIC DNA]</scope>
    <source>
        <strain evidence="10 11">R5913</strain>
    </source>
</reference>
<dbReference type="GO" id="GO:0008652">
    <property type="term" value="P:amino acid biosynthetic process"/>
    <property type="evidence" value="ECO:0007669"/>
    <property type="project" value="UniProtKB-KW"/>
</dbReference>
<dbReference type="HAMAP" id="MF_00210">
    <property type="entry name" value="EPSP_synth"/>
    <property type="match status" value="1"/>
</dbReference>
<comment type="subcellular location">
    <subcellularLocation>
        <location evidence="8">Cytoplasm</location>
    </subcellularLocation>
</comment>
<dbReference type="PROSITE" id="PS00885">
    <property type="entry name" value="EPSP_SYNTHASE_2"/>
    <property type="match status" value="1"/>
</dbReference>
<protein>
    <recommendedName>
        <fullName evidence="8">3-phosphoshikimate 1-carboxyvinyltransferase</fullName>
        <ecNumber evidence="8">2.5.1.19</ecNumber>
    </recommendedName>
    <alternativeName>
        <fullName evidence="8">5-enolpyruvylshikimate-3-phosphate synthase</fullName>
        <shortName evidence="8">EPSP synthase</shortName>
        <shortName evidence="8">EPSPS</shortName>
    </alternativeName>
</protein>
<evidence type="ECO:0000256" key="2">
    <source>
        <dbReference type="ARBA" id="ARBA00009948"/>
    </source>
</evidence>
<dbReference type="InterPro" id="IPR036968">
    <property type="entry name" value="Enolpyruvate_Tfrase_sf"/>
</dbReference>
<dbReference type="OrthoDB" id="9809920at2"/>
<comment type="subunit">
    <text evidence="8">Monomer.</text>
</comment>
<dbReference type="InterPro" id="IPR006264">
    <property type="entry name" value="EPSP_synthase"/>
</dbReference>
<keyword evidence="6 8" id="KW-0057">Aromatic amino acid biosynthesis</keyword>
<dbReference type="PIRSF" id="PIRSF000505">
    <property type="entry name" value="EPSPS"/>
    <property type="match status" value="1"/>
</dbReference>
<dbReference type="UniPathway" id="UPA00053">
    <property type="reaction ID" value="UER00089"/>
</dbReference>
<evidence type="ECO:0000256" key="4">
    <source>
        <dbReference type="ARBA" id="ARBA00022605"/>
    </source>
</evidence>
<name>A0A5J6MCA6_9PROT</name>
<feature type="binding site" evidence="8">
    <location>
        <position position="320"/>
    </location>
    <ligand>
        <name>3-phosphoshikimate</name>
        <dbReference type="ChEBI" id="CHEBI:145989"/>
    </ligand>
</feature>
<feature type="binding site" evidence="8">
    <location>
        <position position="95"/>
    </location>
    <ligand>
        <name>phosphoenolpyruvate</name>
        <dbReference type="ChEBI" id="CHEBI:58702"/>
    </ligand>
</feature>
<dbReference type="InterPro" id="IPR001986">
    <property type="entry name" value="Enolpyruvate_Tfrase_dom"/>
</dbReference>
<evidence type="ECO:0000313" key="10">
    <source>
        <dbReference type="EMBL" id="QEX14903.1"/>
    </source>
</evidence>
<accession>A0A5J6MCA6</accession>
<evidence type="ECO:0000313" key="11">
    <source>
        <dbReference type="Proteomes" id="UP000326202"/>
    </source>
</evidence>
<feature type="binding site" evidence="8">
    <location>
        <position position="347"/>
    </location>
    <ligand>
        <name>3-phosphoshikimate</name>
        <dbReference type="ChEBI" id="CHEBI:145989"/>
    </ligand>
</feature>
<dbReference type="EMBL" id="CP042906">
    <property type="protein sequence ID" value="QEX14903.1"/>
    <property type="molecule type" value="Genomic_DNA"/>
</dbReference>
<dbReference type="PROSITE" id="PS00104">
    <property type="entry name" value="EPSP_SYNTHASE_1"/>
    <property type="match status" value="1"/>
</dbReference>